<accession>A0A814M385</accession>
<feature type="non-terminal residue" evidence="2">
    <location>
        <position position="1"/>
    </location>
</feature>
<feature type="compositionally biased region" description="Polar residues" evidence="1">
    <location>
        <begin position="64"/>
        <end position="84"/>
    </location>
</feature>
<gene>
    <name evidence="2" type="ORF">OXX778_LOCUS19737</name>
</gene>
<keyword evidence="3" id="KW-1185">Reference proteome</keyword>
<evidence type="ECO:0000313" key="2">
    <source>
        <dbReference type="EMBL" id="CAF1071229.1"/>
    </source>
</evidence>
<dbReference type="AlphaFoldDB" id="A0A814M385"/>
<proteinExistence type="predicted"/>
<dbReference type="EMBL" id="CAJNOC010006146">
    <property type="protein sequence ID" value="CAF1071229.1"/>
    <property type="molecule type" value="Genomic_DNA"/>
</dbReference>
<feature type="region of interest" description="Disordered" evidence="1">
    <location>
        <begin position="40"/>
        <end position="84"/>
    </location>
</feature>
<evidence type="ECO:0000256" key="1">
    <source>
        <dbReference type="SAM" id="MobiDB-lite"/>
    </source>
</evidence>
<name>A0A814M385_9BILA</name>
<reference evidence="2" key="1">
    <citation type="submission" date="2021-02" db="EMBL/GenBank/DDBJ databases">
        <authorList>
            <person name="Nowell W R."/>
        </authorList>
    </citation>
    <scope>NUCLEOTIDE SEQUENCE</scope>
    <source>
        <strain evidence="2">Ploen Becks lab</strain>
    </source>
</reference>
<comment type="caution">
    <text evidence="2">The sequence shown here is derived from an EMBL/GenBank/DDBJ whole genome shotgun (WGS) entry which is preliminary data.</text>
</comment>
<dbReference type="Proteomes" id="UP000663879">
    <property type="component" value="Unassembled WGS sequence"/>
</dbReference>
<evidence type="ECO:0000313" key="3">
    <source>
        <dbReference type="Proteomes" id="UP000663879"/>
    </source>
</evidence>
<sequence>NRWVIRPRQEDDYDEDKTFHNEINSVKDFDLMDRCRKQNKNISLPKQKKFSLLNSLNERPESPPQRSLRQKNNNEIDNFNSKFL</sequence>
<protein>
    <submittedName>
        <fullName evidence="2">Uncharacterized protein</fullName>
    </submittedName>
</protein>
<organism evidence="2 3">
    <name type="scientific">Brachionus calyciflorus</name>
    <dbReference type="NCBI Taxonomy" id="104777"/>
    <lineage>
        <taxon>Eukaryota</taxon>
        <taxon>Metazoa</taxon>
        <taxon>Spiralia</taxon>
        <taxon>Gnathifera</taxon>
        <taxon>Rotifera</taxon>
        <taxon>Eurotatoria</taxon>
        <taxon>Monogononta</taxon>
        <taxon>Pseudotrocha</taxon>
        <taxon>Ploima</taxon>
        <taxon>Brachionidae</taxon>
        <taxon>Brachionus</taxon>
    </lineage>
</organism>